<evidence type="ECO:0000313" key="1">
    <source>
        <dbReference type="EMBL" id="KAK9830351.1"/>
    </source>
</evidence>
<name>A0AAW1RAN4_9CHLO</name>
<protein>
    <submittedName>
        <fullName evidence="1">Uncharacterized protein</fullName>
    </submittedName>
</protein>
<keyword evidence="2" id="KW-1185">Reference proteome</keyword>
<dbReference type="EMBL" id="JALJOR010000001">
    <property type="protein sequence ID" value="KAK9830351.1"/>
    <property type="molecule type" value="Genomic_DNA"/>
</dbReference>
<accession>A0AAW1RAN4</accession>
<dbReference type="Proteomes" id="UP001489004">
    <property type="component" value="Unassembled WGS sequence"/>
</dbReference>
<evidence type="ECO:0000313" key="2">
    <source>
        <dbReference type="Proteomes" id="UP001489004"/>
    </source>
</evidence>
<proteinExistence type="predicted"/>
<dbReference type="AlphaFoldDB" id="A0AAW1RAN4"/>
<organism evidence="1 2">
    <name type="scientific">[Myrmecia] bisecta</name>
    <dbReference type="NCBI Taxonomy" id="41462"/>
    <lineage>
        <taxon>Eukaryota</taxon>
        <taxon>Viridiplantae</taxon>
        <taxon>Chlorophyta</taxon>
        <taxon>core chlorophytes</taxon>
        <taxon>Trebouxiophyceae</taxon>
        <taxon>Trebouxiales</taxon>
        <taxon>Trebouxiaceae</taxon>
        <taxon>Myrmecia</taxon>
    </lineage>
</organism>
<sequence length="112" mass="12594">MAKTCQRTAQLGGRGTLVQAAPRRGPGRQVVLGLHWLWRDWYAPQLRPSCLMRSSGLQSSPQLDGKVCCERGHQLVRSHGVARAVRQLVERPDQRLSFLSNAMRAHEWTGSH</sequence>
<comment type="caution">
    <text evidence="1">The sequence shown here is derived from an EMBL/GenBank/DDBJ whole genome shotgun (WGS) entry which is preliminary data.</text>
</comment>
<reference evidence="1 2" key="1">
    <citation type="journal article" date="2024" name="Nat. Commun.">
        <title>Phylogenomics reveals the evolutionary origins of lichenization in chlorophyte algae.</title>
        <authorList>
            <person name="Puginier C."/>
            <person name="Libourel C."/>
            <person name="Otte J."/>
            <person name="Skaloud P."/>
            <person name="Haon M."/>
            <person name="Grisel S."/>
            <person name="Petersen M."/>
            <person name="Berrin J.G."/>
            <person name="Delaux P.M."/>
            <person name="Dal Grande F."/>
            <person name="Keller J."/>
        </authorList>
    </citation>
    <scope>NUCLEOTIDE SEQUENCE [LARGE SCALE GENOMIC DNA]</scope>
    <source>
        <strain evidence="1 2">SAG 2043</strain>
    </source>
</reference>
<gene>
    <name evidence="1" type="ORF">WJX72_011213</name>
</gene>